<dbReference type="AlphaFoldDB" id="A0AAX4K5A5"/>
<feature type="region of interest" description="Disordered" evidence="1">
    <location>
        <begin position="549"/>
        <end position="621"/>
    </location>
</feature>
<feature type="compositionally biased region" description="Low complexity" evidence="1">
    <location>
        <begin position="228"/>
        <end position="241"/>
    </location>
</feature>
<feature type="compositionally biased region" description="Polar residues" evidence="1">
    <location>
        <begin position="149"/>
        <end position="166"/>
    </location>
</feature>
<keyword evidence="3" id="KW-1185">Reference proteome</keyword>
<feature type="compositionally biased region" description="Polar residues" evidence="1">
    <location>
        <begin position="1"/>
        <end position="11"/>
    </location>
</feature>
<sequence length="621" mass="69612">MAIDEQNNTPKARSRGRPRKDQQTKQDTQEVHRTPSGNGKPRGRPPGSLSRKTKAIIESHTTGKHKKKDHHGKSIEKVLTPEDSKQCISCGKRWPWVTFNIEIVHHTSNVCTRCARPDLEAERWKEIGLRMQKDLKRARERLAQFKTDYPTSFPSKSTVTTTTSFPDQPLPVEPTPEASGSTVPISDLPPFHIPPPHRLISQTLTQEIPMKHQPLTTQGYPPSYASLPVQAQQPPQQPSHQNHSTAIHQQVLSDGVNRKRLSEKQLNFVFANPHILKKVTEPYRAEIWLQLMYKPTTSDKHIRQRDLYDSYIDFIGHTQSQDIPPVADGNSLVMLAGTFWQDLGVRTVGKPYYTISGLEVRHHSPASTAHFGDQPINHNVTGSLMLSPIPFNRILQQSNQTSSNLSQQPSHHNVIGNLSFIPTPTDYALQQSHDAAQPIQISASEPNLQSLAPRLQAFAEAYAHFQRQSQDQTVHLPSTVPSSSTNLRIKNAHDIQSVAPNTKPPISSHHQQSTAIADVYEVEDDWNALRPSKKAKMDHVGRAISTGHNIVADLSVQPRPGRRSDNSSQQSRAHTPENEEIDELDDDEDVVMPENANSDQVKDESRDQRAVSEEEVGDLLL</sequence>
<feature type="region of interest" description="Disordered" evidence="1">
    <location>
        <begin position="1"/>
        <end position="75"/>
    </location>
</feature>
<dbReference type="EMBL" id="CP144106">
    <property type="protein sequence ID" value="WWC92037.1"/>
    <property type="molecule type" value="Genomic_DNA"/>
</dbReference>
<feature type="compositionally biased region" description="Basic residues" evidence="1">
    <location>
        <begin position="62"/>
        <end position="71"/>
    </location>
</feature>
<gene>
    <name evidence="2" type="ORF">L201_006991</name>
</gene>
<name>A0AAX4K5A5_9TREE</name>
<evidence type="ECO:0000313" key="3">
    <source>
        <dbReference type="Proteomes" id="UP001355207"/>
    </source>
</evidence>
<feature type="compositionally biased region" description="Acidic residues" evidence="1">
    <location>
        <begin position="578"/>
        <end position="591"/>
    </location>
</feature>
<accession>A0AAX4K5A5</accession>
<evidence type="ECO:0000256" key="1">
    <source>
        <dbReference type="SAM" id="MobiDB-lite"/>
    </source>
</evidence>
<evidence type="ECO:0000313" key="2">
    <source>
        <dbReference type="EMBL" id="WWC92037.1"/>
    </source>
</evidence>
<proteinExistence type="predicted"/>
<dbReference type="Proteomes" id="UP001355207">
    <property type="component" value="Chromosome 9"/>
</dbReference>
<protein>
    <recommendedName>
        <fullName evidence="4">GATA-type domain-containing protein</fullName>
    </recommendedName>
</protein>
<reference evidence="2 3" key="1">
    <citation type="submission" date="2024-01" db="EMBL/GenBank/DDBJ databases">
        <title>Comparative genomics of Cryptococcus and Kwoniella reveals pathogenesis evolution and contrasting modes of karyotype evolution via chromosome fusion or intercentromeric recombination.</title>
        <authorList>
            <person name="Coelho M.A."/>
            <person name="David-Palma M."/>
            <person name="Shea T."/>
            <person name="Bowers K."/>
            <person name="McGinley-Smith S."/>
            <person name="Mohammad A.W."/>
            <person name="Gnirke A."/>
            <person name="Yurkov A.M."/>
            <person name="Nowrousian M."/>
            <person name="Sun S."/>
            <person name="Cuomo C.A."/>
            <person name="Heitman J."/>
        </authorList>
    </citation>
    <scope>NUCLEOTIDE SEQUENCE [LARGE SCALE GENOMIC DNA]</scope>
    <source>
        <strain evidence="2 3">CBS 6074</strain>
    </source>
</reference>
<feature type="compositionally biased region" description="Basic and acidic residues" evidence="1">
    <location>
        <begin position="19"/>
        <end position="33"/>
    </location>
</feature>
<dbReference type="RefSeq" id="XP_066078799.1">
    <property type="nucleotide sequence ID" value="XM_066222702.1"/>
</dbReference>
<feature type="region of interest" description="Disordered" evidence="1">
    <location>
        <begin position="213"/>
        <end position="246"/>
    </location>
</feature>
<evidence type="ECO:0008006" key="4">
    <source>
        <dbReference type="Google" id="ProtNLM"/>
    </source>
</evidence>
<dbReference type="GeneID" id="91097660"/>
<feature type="compositionally biased region" description="Basic and acidic residues" evidence="1">
    <location>
        <begin position="600"/>
        <end position="612"/>
    </location>
</feature>
<feature type="region of interest" description="Disordered" evidence="1">
    <location>
        <begin position="149"/>
        <end position="197"/>
    </location>
</feature>
<organism evidence="2 3">
    <name type="scientific">Kwoniella dendrophila CBS 6074</name>
    <dbReference type="NCBI Taxonomy" id="1295534"/>
    <lineage>
        <taxon>Eukaryota</taxon>
        <taxon>Fungi</taxon>
        <taxon>Dikarya</taxon>
        <taxon>Basidiomycota</taxon>
        <taxon>Agaricomycotina</taxon>
        <taxon>Tremellomycetes</taxon>
        <taxon>Tremellales</taxon>
        <taxon>Cryptococcaceae</taxon>
        <taxon>Kwoniella</taxon>
    </lineage>
</organism>